<reference evidence="2" key="2">
    <citation type="submission" date="2001-10" db="EMBL/GenBank/DDBJ databases">
        <authorList>
            <person name="German Neurospora genome project"/>
        </authorList>
    </citation>
    <scope>NUCLEOTIDE SEQUENCE</scope>
</reference>
<dbReference type="EMBL" id="AL353817">
    <property type="protein sequence ID" value="CAB88512.3"/>
    <property type="molecule type" value="Genomic_DNA"/>
</dbReference>
<accession>Q7RUI7</accession>
<dbReference type="OMA" id="HKEHIRM"/>
<dbReference type="HOGENOM" id="CLU_886140_0_0_1"/>
<accession>Q9P753</accession>
<evidence type="ECO:0000313" key="2">
    <source>
        <dbReference type="EMBL" id="CAB88512.3"/>
    </source>
</evidence>
<protein>
    <submittedName>
        <fullName evidence="2">Uncharacterized protein 1A9.150</fullName>
    </submittedName>
</protein>
<evidence type="ECO:0000256" key="1">
    <source>
        <dbReference type="SAM" id="MobiDB-lite"/>
    </source>
</evidence>
<sequence length="325" mass="35952">MSQAFRFSAGPAKIRTLYIRVKPAPTNLAERRAVLRALSQHGNIDMFKQLYDSSSFISVASSQNVAASIVRRSPLQFDVLARNSFDPRVPDSIRLPPPIDTSTAVSLPSVAATGTITNSNSKPGKTELNPQQLPQSPSSSKLPTLPERDPTALVTKTFVLEVFPAPEYPHKEHIRMSPLYGPWPRDDSDPSSYDTPKSPKRLTLTSAALRASVPQDMAYTGLHDWESAGQDAMDVEEAAAIEEGISADSATMVTTTKQNPAKDKLEDTRWGWKREHDTGNTPIPTQTPVKFRIGWTCHSYRYKIYVTRAVMMKNFILGLFHALNG</sequence>
<feature type="compositionally biased region" description="Low complexity" evidence="1">
    <location>
        <begin position="128"/>
        <end position="145"/>
    </location>
</feature>
<proteinExistence type="predicted"/>
<reference evidence="2" key="1">
    <citation type="submission" date="2000-04" db="EMBL/GenBank/DDBJ databases">
        <authorList>
            <person name="Schulte U."/>
            <person name="Aign V."/>
            <person name="Hoheisel J."/>
            <person name="Brandt P."/>
            <person name="Fartmann B."/>
            <person name="Holland R."/>
            <person name="Nyakatura G."/>
            <person name="Mewes H.W."/>
            <person name="Mannhaupt G."/>
        </authorList>
    </citation>
    <scope>NUCLEOTIDE SEQUENCE</scope>
</reference>
<dbReference type="AlphaFoldDB" id="Q9P753"/>
<feature type="region of interest" description="Disordered" evidence="1">
    <location>
        <begin position="90"/>
        <end position="147"/>
    </location>
</feature>
<name>Q9P753_NEUCS</name>
<organism evidence="2">
    <name type="scientific">Neurospora crassa</name>
    <dbReference type="NCBI Taxonomy" id="5141"/>
    <lineage>
        <taxon>Eukaryota</taxon>
        <taxon>Fungi</taxon>
        <taxon>Dikarya</taxon>
        <taxon>Ascomycota</taxon>
        <taxon>Pezizomycotina</taxon>
        <taxon>Sordariomycetes</taxon>
        <taxon>Sordariomycetidae</taxon>
        <taxon>Sordariales</taxon>
        <taxon>Sordariaceae</taxon>
        <taxon>Neurospora</taxon>
    </lineage>
</organism>
<gene>
    <name evidence="2" type="primary">1A9.150</name>
</gene>
<feature type="compositionally biased region" description="Polar residues" evidence="1">
    <location>
        <begin position="100"/>
        <end position="123"/>
    </location>
</feature>
<dbReference type="VEuPathDB" id="FungiDB:NCU01026"/>